<evidence type="ECO:0000256" key="1">
    <source>
        <dbReference type="SAM" id="SignalP"/>
    </source>
</evidence>
<evidence type="ECO:0000313" key="3">
    <source>
        <dbReference type="Proteomes" id="UP000317043"/>
    </source>
</evidence>
<dbReference type="Proteomes" id="UP000317043">
    <property type="component" value="Unassembled WGS sequence"/>
</dbReference>
<accession>A0A543B0G2</accession>
<dbReference type="OrthoDB" id="4570239at2"/>
<dbReference type="EMBL" id="VFOW01000001">
    <property type="protein sequence ID" value="TQL78309.1"/>
    <property type="molecule type" value="Genomic_DNA"/>
</dbReference>
<evidence type="ECO:0000313" key="2">
    <source>
        <dbReference type="EMBL" id="TQL78309.1"/>
    </source>
</evidence>
<protein>
    <recommendedName>
        <fullName evidence="4">Secreted protein</fullName>
    </recommendedName>
</protein>
<keyword evidence="1" id="KW-0732">Signal</keyword>
<comment type="caution">
    <text evidence="2">The sequence shown here is derived from an EMBL/GenBank/DDBJ whole genome shotgun (WGS) entry which is preliminary data.</text>
</comment>
<evidence type="ECO:0008006" key="4">
    <source>
        <dbReference type="Google" id="ProtNLM"/>
    </source>
</evidence>
<dbReference type="RefSeq" id="WP_142042556.1">
    <property type="nucleotide sequence ID" value="NZ_JBHTGS010000004.1"/>
</dbReference>
<proteinExistence type="predicted"/>
<sequence length="94" mass="9917">MRRVMSVAGTVAAAGMFAILAASPASAANGMLLLNGEPHRNPSGCLEMEPGTFVDNQTNQIAHIHLEPDCDGDVIAVVFPDQADYADGFSLFIR</sequence>
<gene>
    <name evidence="2" type="ORF">FB566_3892</name>
</gene>
<keyword evidence="3" id="KW-1185">Reference proteome</keyword>
<organism evidence="2 3">
    <name type="scientific">Stackebrandtia endophytica</name>
    <dbReference type="NCBI Taxonomy" id="1496996"/>
    <lineage>
        <taxon>Bacteria</taxon>
        <taxon>Bacillati</taxon>
        <taxon>Actinomycetota</taxon>
        <taxon>Actinomycetes</taxon>
        <taxon>Glycomycetales</taxon>
        <taxon>Glycomycetaceae</taxon>
        <taxon>Stackebrandtia</taxon>
    </lineage>
</organism>
<dbReference type="InParanoid" id="A0A543B0G2"/>
<reference evidence="2 3" key="1">
    <citation type="submission" date="2019-06" db="EMBL/GenBank/DDBJ databases">
        <title>Sequencing the genomes of 1000 actinobacteria strains.</title>
        <authorList>
            <person name="Klenk H.-P."/>
        </authorList>
    </citation>
    <scope>NUCLEOTIDE SEQUENCE [LARGE SCALE GENOMIC DNA]</scope>
    <source>
        <strain evidence="2 3">DSM 45928</strain>
    </source>
</reference>
<name>A0A543B0G2_9ACTN</name>
<feature type="chain" id="PRO_5021889490" description="Secreted protein" evidence="1">
    <location>
        <begin position="28"/>
        <end position="94"/>
    </location>
</feature>
<feature type="signal peptide" evidence="1">
    <location>
        <begin position="1"/>
        <end position="27"/>
    </location>
</feature>
<dbReference type="AlphaFoldDB" id="A0A543B0G2"/>